<dbReference type="Gene3D" id="3.30.460.40">
    <property type="match status" value="1"/>
</dbReference>
<dbReference type="RefSeq" id="WP_146567715.1">
    <property type="nucleotide sequence ID" value="NZ_SIHJ01000003.1"/>
</dbReference>
<accession>A0A5C5V3R3</accession>
<protein>
    <recommendedName>
        <fullName evidence="1">DUF6036 domain-containing protein</fullName>
    </recommendedName>
</protein>
<dbReference type="InterPro" id="IPR045792">
    <property type="entry name" value="DUF6036"/>
</dbReference>
<dbReference type="InterPro" id="IPR043519">
    <property type="entry name" value="NT_sf"/>
</dbReference>
<dbReference type="EMBL" id="SIHJ01000003">
    <property type="protein sequence ID" value="TWT32392.1"/>
    <property type="molecule type" value="Genomic_DNA"/>
</dbReference>
<evidence type="ECO:0000313" key="2">
    <source>
        <dbReference type="EMBL" id="TWT32392.1"/>
    </source>
</evidence>
<reference evidence="2 3" key="1">
    <citation type="submission" date="2019-02" db="EMBL/GenBank/DDBJ databases">
        <title>Deep-cultivation of Planctomycetes and their phenomic and genomic characterization uncovers novel biology.</title>
        <authorList>
            <person name="Wiegand S."/>
            <person name="Jogler M."/>
            <person name="Boedeker C."/>
            <person name="Pinto D."/>
            <person name="Vollmers J."/>
            <person name="Rivas-Marin E."/>
            <person name="Kohn T."/>
            <person name="Peeters S.H."/>
            <person name="Heuer A."/>
            <person name="Rast P."/>
            <person name="Oberbeckmann S."/>
            <person name="Bunk B."/>
            <person name="Jeske O."/>
            <person name="Meyerdierks A."/>
            <person name="Storesund J.E."/>
            <person name="Kallscheuer N."/>
            <person name="Luecker S."/>
            <person name="Lage O.M."/>
            <person name="Pohl T."/>
            <person name="Merkel B.J."/>
            <person name="Hornburger P."/>
            <person name="Mueller R.-W."/>
            <person name="Bruemmer F."/>
            <person name="Labrenz M."/>
            <person name="Spormann A.M."/>
            <person name="Op Den Camp H."/>
            <person name="Overmann J."/>
            <person name="Amann R."/>
            <person name="Jetten M.S.M."/>
            <person name="Mascher T."/>
            <person name="Medema M.H."/>
            <person name="Devos D.P."/>
            <person name="Kaster A.-K."/>
            <person name="Ovreas L."/>
            <person name="Rohde M."/>
            <person name="Galperin M.Y."/>
            <person name="Jogler C."/>
        </authorList>
    </citation>
    <scope>NUCLEOTIDE SEQUENCE [LARGE SCALE GENOMIC DNA]</scope>
    <source>
        <strain evidence="2 3">KOR34</strain>
    </source>
</reference>
<dbReference type="OrthoDB" id="5519456at2"/>
<name>A0A5C5V3R3_9BACT</name>
<dbReference type="AlphaFoldDB" id="A0A5C5V3R3"/>
<evidence type="ECO:0000313" key="3">
    <source>
        <dbReference type="Proteomes" id="UP000316714"/>
    </source>
</evidence>
<dbReference type="Proteomes" id="UP000316714">
    <property type="component" value="Unassembled WGS sequence"/>
</dbReference>
<comment type="caution">
    <text evidence="2">The sequence shown here is derived from an EMBL/GenBank/DDBJ whole genome shotgun (WGS) entry which is preliminary data.</text>
</comment>
<gene>
    <name evidence="2" type="ORF">KOR34_41550</name>
</gene>
<proteinExistence type="predicted"/>
<organism evidence="2 3">
    <name type="scientific">Posidoniimonas corsicana</name>
    <dbReference type="NCBI Taxonomy" id="1938618"/>
    <lineage>
        <taxon>Bacteria</taxon>
        <taxon>Pseudomonadati</taxon>
        <taxon>Planctomycetota</taxon>
        <taxon>Planctomycetia</taxon>
        <taxon>Pirellulales</taxon>
        <taxon>Lacipirellulaceae</taxon>
        <taxon>Posidoniimonas</taxon>
    </lineage>
</organism>
<feature type="domain" description="DUF6036" evidence="1">
    <location>
        <begin position="3"/>
        <end position="141"/>
    </location>
</feature>
<keyword evidence="3" id="KW-1185">Reference proteome</keyword>
<sequence>MQLNEDYREMLSALNDAGVEYLIVGAYALAAHGNPRATGDIDLLIRPSRENAERVWKALTAFRAPKSGILVDDFTLEDTVFQIGVAPRRIDLLTSITGVTFDQAWDSRKPIELDGLSVYVLGRKELIANKRAAGRPKDQADAAWLEGCEWD</sequence>
<dbReference type="SUPFAM" id="SSF81301">
    <property type="entry name" value="Nucleotidyltransferase"/>
    <property type="match status" value="1"/>
</dbReference>
<dbReference type="Pfam" id="PF19502">
    <property type="entry name" value="DUF6036"/>
    <property type="match status" value="1"/>
</dbReference>
<evidence type="ECO:0000259" key="1">
    <source>
        <dbReference type="Pfam" id="PF19502"/>
    </source>
</evidence>